<name>A0ABD2ZCK2_9GENT</name>
<dbReference type="AlphaFoldDB" id="A0ABD2ZCK2"/>
<dbReference type="Proteomes" id="UP001630127">
    <property type="component" value="Unassembled WGS sequence"/>
</dbReference>
<dbReference type="EMBL" id="JBJUIK010000010">
    <property type="protein sequence ID" value="KAL3516015.1"/>
    <property type="molecule type" value="Genomic_DNA"/>
</dbReference>
<reference evidence="1 2" key="1">
    <citation type="submission" date="2024-11" db="EMBL/GenBank/DDBJ databases">
        <title>A near-complete genome assembly of Cinchona calisaya.</title>
        <authorList>
            <person name="Lian D.C."/>
            <person name="Zhao X.W."/>
            <person name="Wei L."/>
        </authorList>
    </citation>
    <scope>NUCLEOTIDE SEQUENCE [LARGE SCALE GENOMIC DNA]</scope>
    <source>
        <tissue evidence="1">Nenye</tissue>
    </source>
</reference>
<organism evidence="1 2">
    <name type="scientific">Cinchona calisaya</name>
    <dbReference type="NCBI Taxonomy" id="153742"/>
    <lineage>
        <taxon>Eukaryota</taxon>
        <taxon>Viridiplantae</taxon>
        <taxon>Streptophyta</taxon>
        <taxon>Embryophyta</taxon>
        <taxon>Tracheophyta</taxon>
        <taxon>Spermatophyta</taxon>
        <taxon>Magnoliopsida</taxon>
        <taxon>eudicotyledons</taxon>
        <taxon>Gunneridae</taxon>
        <taxon>Pentapetalae</taxon>
        <taxon>asterids</taxon>
        <taxon>lamiids</taxon>
        <taxon>Gentianales</taxon>
        <taxon>Rubiaceae</taxon>
        <taxon>Cinchonoideae</taxon>
        <taxon>Cinchoneae</taxon>
        <taxon>Cinchona</taxon>
    </lineage>
</organism>
<accession>A0ABD2ZCK2</accession>
<protein>
    <submittedName>
        <fullName evidence="1">Uncharacterized protein</fullName>
    </submittedName>
</protein>
<evidence type="ECO:0000313" key="1">
    <source>
        <dbReference type="EMBL" id="KAL3516015.1"/>
    </source>
</evidence>
<keyword evidence="2" id="KW-1185">Reference proteome</keyword>
<gene>
    <name evidence="1" type="ORF">ACH5RR_022917</name>
</gene>
<proteinExistence type="predicted"/>
<feature type="non-terminal residue" evidence="1">
    <location>
        <position position="386"/>
    </location>
</feature>
<evidence type="ECO:0000313" key="2">
    <source>
        <dbReference type="Proteomes" id="UP001630127"/>
    </source>
</evidence>
<sequence>MDERVGNEGGWRKGGCKGEVNTHTSTLINSINADVTSSRVEQSPSLGRIFTVDFDEATPTQFDTRASSAFKQKETFTDALHHGAAVQRLGTAAQNLDIEAAAPLVNSTNATAASKPILDIVDVAAAHELDVDVATPLEVDLAATCENTVAAPIRQVARVMSSCNELFKNNNGVVATAVDNDQACLTTTQDNALSTCSSRRTSSANNPNQFATVQSCGGIVKIKNASVIDKFTAGPRPSIEAHKVSALVVNENSTLSIDGIHNPTTHDTSKNTSNLVIQDNFIATPLDSGVDGVTVIPPKYILVLPSTTNTKRKVEKQASRTLMMARGKVNKQATKTTLDDYSIDIDDDLINPNLSYDAPINETIDIPTNSDTCDDNDDDDIINCEL</sequence>
<comment type="caution">
    <text evidence="1">The sequence shown here is derived from an EMBL/GenBank/DDBJ whole genome shotgun (WGS) entry which is preliminary data.</text>
</comment>